<gene>
    <name evidence="2" type="ORF">MAG551_01197</name>
</gene>
<dbReference type="AlphaFoldDB" id="A0A941W2V9"/>
<dbReference type="Proteomes" id="UP000722750">
    <property type="component" value="Unassembled WGS sequence"/>
</dbReference>
<proteinExistence type="predicted"/>
<protein>
    <recommendedName>
        <fullName evidence="1">DUF6036 domain-containing protein</fullName>
    </recommendedName>
</protein>
<dbReference type="EMBL" id="JAANXD010000050">
    <property type="protein sequence ID" value="MBS1258144.1"/>
    <property type="molecule type" value="Genomic_DNA"/>
</dbReference>
<name>A0A941W2V9_9BACT</name>
<feature type="domain" description="DUF6036" evidence="1">
    <location>
        <begin position="10"/>
        <end position="126"/>
    </location>
</feature>
<sequence length="168" mass="19078">MKINEIKQYLEELNDELEKKQTKGEICIVGGAAMCLAFNAREATKDIDAIFAPKLVIYEAAKEIAEKHGLSENWLNDGVKGFITPMIKFGELLTFSHLNVMVVKPEYLLAMKCLASRTDVDIDDIKFLIRLLGMKKKEEVYSILENIYPGKSIEPKVMYVIEGIFDEL</sequence>
<dbReference type="InterPro" id="IPR045792">
    <property type="entry name" value="DUF6036"/>
</dbReference>
<dbReference type="Pfam" id="PF19502">
    <property type="entry name" value="DUF6036"/>
    <property type="match status" value="1"/>
</dbReference>
<reference evidence="2" key="1">
    <citation type="journal article" date="2021" name="ISME J.">
        <title>Fine-scale metabolic discontinuity in a stratified prokaryote microbiome of a Red Sea deep halocline.</title>
        <authorList>
            <person name="Michoud G."/>
            <person name="Ngugi D.K."/>
            <person name="Barozzi A."/>
            <person name="Merlino G."/>
            <person name="Calleja M.L."/>
            <person name="Delgado-Huertas A."/>
            <person name="Moran X.A.G."/>
            <person name="Daffonchio D."/>
        </authorList>
    </citation>
    <scope>NUCLEOTIDE SEQUENCE</scope>
    <source>
        <strain evidence="2">SuakinDeep_MAG55_1</strain>
    </source>
</reference>
<evidence type="ECO:0000313" key="3">
    <source>
        <dbReference type="Proteomes" id="UP000722750"/>
    </source>
</evidence>
<comment type="caution">
    <text evidence="2">The sequence shown here is derived from an EMBL/GenBank/DDBJ whole genome shotgun (WGS) entry which is preliminary data.</text>
</comment>
<organism evidence="2 3">
    <name type="scientific">Candidatus Scalindua arabica</name>
    <dbReference type="NCBI Taxonomy" id="1127984"/>
    <lineage>
        <taxon>Bacteria</taxon>
        <taxon>Pseudomonadati</taxon>
        <taxon>Planctomycetota</taxon>
        <taxon>Candidatus Brocadiia</taxon>
        <taxon>Candidatus Brocadiales</taxon>
        <taxon>Candidatus Scalinduaceae</taxon>
        <taxon>Candidatus Scalindua</taxon>
    </lineage>
</organism>
<accession>A0A941W2V9</accession>
<evidence type="ECO:0000259" key="1">
    <source>
        <dbReference type="Pfam" id="PF19502"/>
    </source>
</evidence>
<evidence type="ECO:0000313" key="2">
    <source>
        <dbReference type="EMBL" id="MBS1258144.1"/>
    </source>
</evidence>